<keyword evidence="5" id="KW-1185">Reference proteome</keyword>
<feature type="domain" description="N-acetyltransferase" evidence="3">
    <location>
        <begin position="5"/>
        <end position="176"/>
    </location>
</feature>
<sequence>MTKTIQVRKAAAADEAAVLRMWQAARERLAAEKIPQWQGEYPAAADFQADVQAGIGRVAVMADGTVVGYAAVITTPDPNYAKIDGAWLTAGQPYLAIHRFVVDGTHLHAGFGRAFMSALLTAAQVAGLPSVRVDTHAQNLPMHRLLADFAFQHTGTVWMVDSDGTPRDAYELLFAE</sequence>
<dbReference type="GO" id="GO:0016747">
    <property type="term" value="F:acyltransferase activity, transferring groups other than amino-acyl groups"/>
    <property type="evidence" value="ECO:0007669"/>
    <property type="project" value="InterPro"/>
</dbReference>
<evidence type="ECO:0000313" key="4">
    <source>
        <dbReference type="EMBL" id="ERL66441.1"/>
    </source>
</evidence>
<keyword evidence="2" id="KW-0012">Acyltransferase</keyword>
<dbReference type="InterPro" id="IPR016181">
    <property type="entry name" value="Acyl_CoA_acyltransferase"/>
</dbReference>
<dbReference type="InterPro" id="IPR000182">
    <property type="entry name" value="GNAT_dom"/>
</dbReference>
<accession>U4TNI6</accession>
<dbReference type="SUPFAM" id="SSF55729">
    <property type="entry name" value="Acyl-CoA N-acyltransferases (Nat)"/>
    <property type="match status" value="1"/>
</dbReference>
<proteinExistence type="predicted"/>
<keyword evidence="1" id="KW-0808">Transferase</keyword>
<dbReference type="RefSeq" id="WP_022528067.1">
    <property type="nucleotide sequence ID" value="NZ_KI271582.1"/>
</dbReference>
<dbReference type="Proteomes" id="UP000030647">
    <property type="component" value="Unassembled WGS sequence"/>
</dbReference>
<dbReference type="AlphaFoldDB" id="U4TNI6"/>
<dbReference type="eggNOG" id="COG1670">
    <property type="taxonomic scope" value="Bacteria"/>
</dbReference>
<dbReference type="HOGENOM" id="CLU_013985_13_0_9"/>
<gene>
    <name evidence="4" type="ORF">L248_0120</name>
</gene>
<evidence type="ECO:0000313" key="5">
    <source>
        <dbReference type="Proteomes" id="UP000030647"/>
    </source>
</evidence>
<dbReference type="Pfam" id="PF00583">
    <property type="entry name" value="Acetyltransf_1"/>
    <property type="match status" value="1"/>
</dbReference>
<reference evidence="5" key="1">
    <citation type="journal article" date="2013" name="Genome Announc.">
        <title>Whole-Genome Sequencing of Lactobacillus shenzhenensis Strain LY-73T.</title>
        <authorList>
            <person name="Lin Z."/>
            <person name="Liu Z."/>
            <person name="Yang R."/>
            <person name="Zou Y."/>
            <person name="Wan D."/>
            <person name="Chen J."/>
            <person name="Guo M."/>
            <person name="Zhao J."/>
            <person name="Fang C."/>
            <person name="Yang R."/>
            <person name="Liu F."/>
        </authorList>
    </citation>
    <scope>NUCLEOTIDE SEQUENCE [LARGE SCALE GENOMIC DNA]</scope>
    <source>
        <strain evidence="5">LY-73</strain>
    </source>
</reference>
<dbReference type="Gene3D" id="3.40.630.30">
    <property type="match status" value="1"/>
</dbReference>
<evidence type="ECO:0000256" key="1">
    <source>
        <dbReference type="ARBA" id="ARBA00022679"/>
    </source>
</evidence>
<dbReference type="PANTHER" id="PTHR43877">
    <property type="entry name" value="AMINOALKYLPHOSPHONATE N-ACETYLTRANSFERASE-RELATED-RELATED"/>
    <property type="match status" value="1"/>
</dbReference>
<dbReference type="STRING" id="1231336.L248_0120"/>
<organism evidence="4 5">
    <name type="scientific">Schleiferilactobacillus shenzhenensis LY-73</name>
    <dbReference type="NCBI Taxonomy" id="1231336"/>
    <lineage>
        <taxon>Bacteria</taxon>
        <taxon>Bacillati</taxon>
        <taxon>Bacillota</taxon>
        <taxon>Bacilli</taxon>
        <taxon>Lactobacillales</taxon>
        <taxon>Lactobacillaceae</taxon>
        <taxon>Schleiferilactobacillus</taxon>
    </lineage>
</organism>
<dbReference type="InterPro" id="IPR050832">
    <property type="entry name" value="Bact_Acetyltransf"/>
</dbReference>
<evidence type="ECO:0000259" key="3">
    <source>
        <dbReference type="PROSITE" id="PS51186"/>
    </source>
</evidence>
<dbReference type="PROSITE" id="PS51186">
    <property type="entry name" value="GNAT"/>
    <property type="match status" value="1"/>
</dbReference>
<name>U4TNI6_9LACO</name>
<dbReference type="EMBL" id="KI271582">
    <property type="protein sequence ID" value="ERL66441.1"/>
    <property type="molecule type" value="Genomic_DNA"/>
</dbReference>
<evidence type="ECO:0000256" key="2">
    <source>
        <dbReference type="ARBA" id="ARBA00023315"/>
    </source>
</evidence>
<protein>
    <recommendedName>
        <fullName evidence="3">N-acetyltransferase domain-containing protein</fullName>
    </recommendedName>
</protein>